<organism evidence="10 11">
    <name type="scientific">Clavelina lepadiformis</name>
    <name type="common">Light-bulb sea squirt</name>
    <name type="synonym">Ascidia lepadiformis</name>
    <dbReference type="NCBI Taxonomy" id="159417"/>
    <lineage>
        <taxon>Eukaryota</taxon>
        <taxon>Metazoa</taxon>
        <taxon>Chordata</taxon>
        <taxon>Tunicata</taxon>
        <taxon>Ascidiacea</taxon>
        <taxon>Aplousobranchia</taxon>
        <taxon>Clavelinidae</taxon>
        <taxon>Clavelina</taxon>
    </lineage>
</organism>
<dbReference type="InterPro" id="IPR000436">
    <property type="entry name" value="Sushi_SCR_CCP_dom"/>
</dbReference>
<dbReference type="SMART" id="SM00042">
    <property type="entry name" value="CUB"/>
    <property type="match status" value="1"/>
</dbReference>
<comment type="caution">
    <text evidence="6">Lacks conserved residue(s) required for the propagation of feature annotation.</text>
</comment>
<dbReference type="EMBL" id="CAWYQH010000100">
    <property type="protein sequence ID" value="CAK8685488.1"/>
    <property type="molecule type" value="Genomic_DNA"/>
</dbReference>
<dbReference type="PROSITE" id="PS50240">
    <property type="entry name" value="TRYPSIN_DOM"/>
    <property type="match status" value="1"/>
</dbReference>
<dbReference type="PROSITE" id="PS50231">
    <property type="entry name" value="RICIN_B_LECTIN"/>
    <property type="match status" value="3"/>
</dbReference>
<dbReference type="SUPFAM" id="SSF49854">
    <property type="entry name" value="Spermadhesin, CUB domain"/>
    <property type="match status" value="1"/>
</dbReference>
<evidence type="ECO:0000256" key="2">
    <source>
        <dbReference type="ARBA" id="ARBA00022659"/>
    </source>
</evidence>
<evidence type="ECO:0000256" key="3">
    <source>
        <dbReference type="ARBA" id="ARBA00022737"/>
    </source>
</evidence>
<dbReference type="Pfam" id="PF00084">
    <property type="entry name" value="Sushi"/>
    <property type="match status" value="6"/>
</dbReference>
<dbReference type="Gene3D" id="2.60.120.290">
    <property type="entry name" value="Spermadhesin, CUB domain"/>
    <property type="match status" value="1"/>
</dbReference>
<gene>
    <name evidence="10" type="ORF">CVLEPA_LOCUS16616</name>
</gene>
<evidence type="ECO:0000256" key="6">
    <source>
        <dbReference type="PROSITE-ProRule" id="PRU00302"/>
    </source>
</evidence>
<keyword evidence="11" id="KW-1185">Reference proteome</keyword>
<keyword evidence="5" id="KW-0325">Glycoprotein</keyword>
<dbReference type="InterPro" id="IPR001254">
    <property type="entry name" value="Trypsin_dom"/>
</dbReference>
<dbReference type="InterPro" id="IPR035992">
    <property type="entry name" value="Ricin_B-like_lectins"/>
</dbReference>
<keyword evidence="3" id="KW-0677">Repeat</keyword>
<evidence type="ECO:0000313" key="11">
    <source>
        <dbReference type="Proteomes" id="UP001642483"/>
    </source>
</evidence>
<dbReference type="SMART" id="SM00020">
    <property type="entry name" value="Tryp_SPc"/>
    <property type="match status" value="1"/>
</dbReference>
<dbReference type="CDD" id="cd00041">
    <property type="entry name" value="CUB"/>
    <property type="match status" value="1"/>
</dbReference>
<accession>A0ABP0G3P0</accession>
<dbReference type="CDD" id="cd23385">
    <property type="entry name" value="beta-trefoil_Ricin_MRC-like"/>
    <property type="match status" value="1"/>
</dbReference>
<feature type="domain" description="Sushi" evidence="9">
    <location>
        <begin position="616"/>
        <end position="679"/>
    </location>
</feature>
<dbReference type="Gene3D" id="2.80.10.50">
    <property type="match status" value="2"/>
</dbReference>
<keyword evidence="2 6" id="KW-0768">Sushi</keyword>
<evidence type="ECO:0000256" key="1">
    <source>
        <dbReference type="ARBA" id="ARBA00022536"/>
    </source>
</evidence>
<feature type="disulfide bond" evidence="6">
    <location>
        <begin position="650"/>
        <end position="677"/>
    </location>
</feature>
<dbReference type="InterPro" id="IPR043504">
    <property type="entry name" value="Peptidase_S1_PA_chymotrypsin"/>
</dbReference>
<comment type="caution">
    <text evidence="10">The sequence shown here is derived from an EMBL/GenBank/DDBJ whole genome shotgun (WGS) entry which is preliminary data.</text>
</comment>
<dbReference type="Gene3D" id="2.40.10.10">
    <property type="entry name" value="Trypsin-like serine proteases"/>
    <property type="match status" value="1"/>
</dbReference>
<feature type="domain" description="Sushi" evidence="9">
    <location>
        <begin position="546"/>
        <end position="610"/>
    </location>
</feature>
<proteinExistence type="predicted"/>
<dbReference type="CDD" id="cd00190">
    <property type="entry name" value="Tryp_SPc"/>
    <property type="match status" value="1"/>
</dbReference>
<dbReference type="InterPro" id="IPR000859">
    <property type="entry name" value="CUB_dom"/>
</dbReference>
<dbReference type="Proteomes" id="UP001642483">
    <property type="component" value="Unassembled WGS sequence"/>
</dbReference>
<dbReference type="SUPFAM" id="SSF57535">
    <property type="entry name" value="Complement control module/SCR domain"/>
    <property type="match status" value="8"/>
</dbReference>
<dbReference type="CDD" id="cd00033">
    <property type="entry name" value="CCP"/>
    <property type="match status" value="4"/>
</dbReference>
<evidence type="ECO:0000259" key="8">
    <source>
        <dbReference type="PROSITE" id="PS50240"/>
    </source>
</evidence>
<evidence type="ECO:0000256" key="4">
    <source>
        <dbReference type="ARBA" id="ARBA00023157"/>
    </source>
</evidence>
<evidence type="ECO:0000259" key="9">
    <source>
        <dbReference type="PROSITE" id="PS50923"/>
    </source>
</evidence>
<dbReference type="Pfam" id="PF00089">
    <property type="entry name" value="Trypsin"/>
    <property type="match status" value="1"/>
</dbReference>
<sequence>MCIGTEILNGKLLCDSVNAQGYEYIPGTRCSYVCDKGFAAHSSSEVTCTARGTWSPEPFCERLQNLFPVIQKIGNYSICLMATKSKEIIGREWLLGFVNTTDGCLEADNNARWHWFGQNNIKHAESGLCLTAEMLQRESMLNLDFCDEGDIRQHWDCDAFRSYRLILKGTDLSMDSSYPLIGPVLEIWTHAKSYWITFNEDLDTFASICSYRLVGTCPKISAPLLIAAPGVCSTDKVSEWQKCDLSCEEDAYLLGGVTATECLPTGVWKELTEVQCVNKCPPISLTVGKILNPSRCTSLKIGHHEVCDLSCDVGYELSNGENSMSLFCENGTWSGENVSCVPRCASQPTAPEGGSVTCSRGVCTFVCDPGYRLNSLKNSVLVECLSAGNDNYSNITCERDNQFIIKSKSTSLSGIYPLCLFLHSSGETKKVACDLNDNALYWRWKNDNLQHVQSERCLLAGSLDNWSNVTSAMCNNDDNQQFTWHNYYYPYHLKPKVTSELFVDFGAASLDAPVILRDGYPPFSGEWLTSDIDGNNQTLCSFKQQGVCAPLSPIISAVISPVECAESSSAESVCTITCDAGYTTREGLSFYKLRCLASGLWNSSLSPCIAQSSNEGSCEAPTVSVGLIISPSNCLIQSSLSRGMGCQFSCDPGYHLIGSKVIYCKGGNSWSDAVPICEAYCPRLPNLPGLIRNPEVCSSTQIAVGVNCTENCAEGYSFGDGPNIRACERSGVWTGEIMECQVVCPKLSSSPYLATDDESMIGENRSAVVTTSSCAFGTQLPGSSCSFQCPLTYVAVSGASNVVCLANGTWSSPIPRCIPQNHCPAVSMIGTESVVYERLKDDIAIVPGTAVFMDCAAGYHADGDNQRMCQTNGIWDGEGPTSPACTSLCPPLPVRFLGSILPVECTSQYSREGQSCMLQCIDDAQFSNGNKSLNVICRNGVWSNELPRCISESLTDESEYEAFMMITRSEKTGCLVVNDDDDIVTWNEVLDCNVNEPKHLWKWSQYGGALLNVGRSKCLQPMDKTANITSLVVGDCAQAMENSFICGDPKSSVERYHLYYHPNETWGMAYSKDVVTSAPLGILLHQITIPAIKSYQKFYAGINVHANADINYSEVGDHPVCAYACRGTITQDSKEGYLSSPGYHQNRVFPAYSNCEWTIVGSNDVKISITLLDIDLEGESTSDDPCQFDCIKVFSGPVNDELYWTMLKIFTGQNIAAYLPEHGGNSVASVLGNMYIKFSSSGIGQHKGFVISYRFDEIVPPEGCGVVDESLWSSTATSQSPVGRKASIERWPWLVSIRGKDSILNKANHRCTGVLVNDQTVVSSAHCAGFMVKTFAENMTVMLGVGQTSQHAMFEKHHVLERIFVHPKYDYQHRTNDIAVWKLSEPVEFSKTIQPICFPMDGHAIHDVFSSCYAVGWNRLRNGEVVDVLVEYKMNIVTNMLCEKELGIGSQSAFVCSSHDGLDAFGLSRTNFSEPLICKFRERWYLAGVSSYTHVGTSRALRLYSDVNSHSNWLSKTIFRTSVVSYQSRNLELLQHIF</sequence>
<dbReference type="InterPro" id="IPR035914">
    <property type="entry name" value="Sperma_CUB_dom_sf"/>
</dbReference>
<dbReference type="InterPro" id="IPR050350">
    <property type="entry name" value="Compl-Cell_Adhes-Reg"/>
</dbReference>
<dbReference type="Pfam" id="PF00431">
    <property type="entry name" value="CUB"/>
    <property type="match status" value="1"/>
</dbReference>
<dbReference type="SUPFAM" id="SSF50370">
    <property type="entry name" value="Ricin B-like lectins"/>
    <property type="match status" value="3"/>
</dbReference>
<feature type="domain" description="Sushi" evidence="9">
    <location>
        <begin position="215"/>
        <end position="278"/>
    </location>
</feature>
<keyword evidence="1" id="KW-0245">EGF-like domain</keyword>
<dbReference type="PANTHER" id="PTHR19325">
    <property type="entry name" value="COMPLEMENT COMPONENT-RELATED SUSHI DOMAIN-CONTAINING"/>
    <property type="match status" value="1"/>
</dbReference>
<feature type="domain" description="Sushi" evidence="9">
    <location>
        <begin position="821"/>
        <end position="887"/>
    </location>
</feature>
<dbReference type="PROSITE" id="PS01180">
    <property type="entry name" value="CUB"/>
    <property type="match status" value="1"/>
</dbReference>
<feature type="domain" description="Sushi" evidence="9">
    <location>
        <begin position="742"/>
        <end position="819"/>
    </location>
</feature>
<dbReference type="Gene3D" id="2.10.70.10">
    <property type="entry name" value="Complement Module, domain 1"/>
    <property type="match status" value="7"/>
</dbReference>
<dbReference type="SUPFAM" id="SSF50494">
    <property type="entry name" value="Trypsin-like serine proteases"/>
    <property type="match status" value="1"/>
</dbReference>
<evidence type="ECO:0000313" key="10">
    <source>
        <dbReference type="EMBL" id="CAK8685488.1"/>
    </source>
</evidence>
<protein>
    <submittedName>
        <fullName evidence="10">Uncharacterized protein</fullName>
    </submittedName>
</protein>
<evidence type="ECO:0000256" key="5">
    <source>
        <dbReference type="ARBA" id="ARBA00023180"/>
    </source>
</evidence>
<feature type="domain" description="Sushi" evidence="9">
    <location>
        <begin position="12"/>
        <end position="62"/>
    </location>
</feature>
<dbReference type="InterPro" id="IPR035976">
    <property type="entry name" value="Sushi/SCR/CCP_sf"/>
</dbReference>
<evidence type="ECO:0000259" key="7">
    <source>
        <dbReference type="PROSITE" id="PS01180"/>
    </source>
</evidence>
<reference evidence="10 11" key="1">
    <citation type="submission" date="2024-02" db="EMBL/GenBank/DDBJ databases">
        <authorList>
            <person name="Daric V."/>
            <person name="Darras S."/>
        </authorList>
    </citation>
    <scope>NUCLEOTIDE SEQUENCE [LARGE SCALE GENOMIC DNA]</scope>
</reference>
<dbReference type="PROSITE" id="PS50923">
    <property type="entry name" value="SUSHI"/>
    <property type="match status" value="6"/>
</dbReference>
<keyword evidence="4 6" id="KW-1015">Disulfide bond</keyword>
<feature type="domain" description="CUB" evidence="7">
    <location>
        <begin position="1125"/>
        <end position="1256"/>
    </location>
</feature>
<dbReference type="SMART" id="SM00032">
    <property type="entry name" value="CCP"/>
    <property type="match status" value="10"/>
</dbReference>
<name>A0ABP0G3P0_CLALP</name>
<dbReference type="PANTHER" id="PTHR19325:SF560">
    <property type="entry name" value="SUSHI, VON WILLEBRAND FACTOR TYPE A, EGF AND PENTRAXIN DOMAIN-CONTAINING PROTEIN 1"/>
    <property type="match status" value="1"/>
</dbReference>
<dbReference type="InterPro" id="IPR009003">
    <property type="entry name" value="Peptidase_S1_PA"/>
</dbReference>
<feature type="domain" description="Peptidase S1" evidence="8">
    <location>
        <begin position="1281"/>
        <end position="1519"/>
    </location>
</feature>